<dbReference type="Pfam" id="PF03009">
    <property type="entry name" value="GDPD"/>
    <property type="match status" value="1"/>
</dbReference>
<evidence type="ECO:0000313" key="3">
    <source>
        <dbReference type="Proteomes" id="UP000032336"/>
    </source>
</evidence>
<dbReference type="EC" id="3.1.4.46" evidence="2"/>
<gene>
    <name evidence="2" type="primary">glpQ1</name>
    <name evidence="2" type="ORF">FEAC_06220</name>
</gene>
<reference evidence="2 3" key="1">
    <citation type="submission" date="2015-01" db="EMBL/GenBank/DDBJ databases">
        <title>Draft genome of the acidophilic iron oxidizer Ferrimicrobium acidiphilum strain T23.</title>
        <authorList>
            <person name="Poehlein A."/>
            <person name="Eisen S."/>
            <person name="Schloemann M."/>
            <person name="Johnson B.D."/>
            <person name="Daniel R."/>
            <person name="Muehling M."/>
        </authorList>
    </citation>
    <scope>NUCLEOTIDE SEQUENCE [LARGE SCALE GENOMIC DNA]</scope>
    <source>
        <strain evidence="2 3">T23</strain>
    </source>
</reference>
<dbReference type="OrthoDB" id="9758957at2"/>
<dbReference type="Gene3D" id="3.20.20.190">
    <property type="entry name" value="Phosphatidylinositol (PI) phosphodiesterase"/>
    <property type="match status" value="1"/>
</dbReference>
<dbReference type="GO" id="GO:0008889">
    <property type="term" value="F:glycerophosphodiester phosphodiesterase activity"/>
    <property type="evidence" value="ECO:0007669"/>
    <property type="project" value="UniProtKB-EC"/>
</dbReference>
<dbReference type="PROSITE" id="PS51704">
    <property type="entry name" value="GP_PDE"/>
    <property type="match status" value="1"/>
</dbReference>
<dbReference type="AlphaFoldDB" id="A0A0D8FX08"/>
<dbReference type="EMBL" id="JXUW01000004">
    <property type="protein sequence ID" value="KJE77514.1"/>
    <property type="molecule type" value="Genomic_DNA"/>
</dbReference>
<accession>A0A0D8FX08</accession>
<protein>
    <submittedName>
        <fullName evidence="2">Putative glycerophosphoryl diester phosphodiesterase 1</fullName>
        <ecNumber evidence="2">3.1.4.46</ecNumber>
    </submittedName>
</protein>
<keyword evidence="3" id="KW-1185">Reference proteome</keyword>
<feature type="domain" description="GP-PDE" evidence="1">
    <location>
        <begin position="10"/>
        <end position="252"/>
    </location>
</feature>
<evidence type="ECO:0000259" key="1">
    <source>
        <dbReference type="PROSITE" id="PS51704"/>
    </source>
</evidence>
<comment type="caution">
    <text evidence="2">The sequence shown here is derived from an EMBL/GenBank/DDBJ whole genome shotgun (WGS) entry which is preliminary data.</text>
</comment>
<dbReference type="PANTHER" id="PTHR46211:SF14">
    <property type="entry name" value="GLYCEROPHOSPHODIESTER PHOSPHODIESTERASE"/>
    <property type="match status" value="1"/>
</dbReference>
<dbReference type="GeneID" id="78371928"/>
<proteinExistence type="predicted"/>
<dbReference type="RefSeq" id="WP_035388565.1">
    <property type="nucleotide sequence ID" value="NZ_JQKF01000003.1"/>
</dbReference>
<dbReference type="SUPFAM" id="SSF51695">
    <property type="entry name" value="PLC-like phosphodiesterases"/>
    <property type="match status" value="1"/>
</dbReference>
<dbReference type="Proteomes" id="UP000032336">
    <property type="component" value="Unassembled WGS sequence"/>
</dbReference>
<dbReference type="InterPro" id="IPR017946">
    <property type="entry name" value="PLC-like_Pdiesterase_TIM-brl"/>
</dbReference>
<sequence length="254" mass="28093">MTKASSVQVPRIAAHRGGMGEAVASSIEAFRRAAIDLNVDLELDIHPTKDGELVVFHDDRLDATTNMEGWVHDYPLEVLRADLDLSNGVASERVGIATLEEVLAVSGTAQVSIDIKEDLGKDSWIEARVGSCLAEYAMTERAVVASFLDPPLSRFRQLYSGTATAASSAESIRWYQDYQNQEVSSPPYQVLSLPLTLMGSEYLTKDLVDWAHRQGLAVWVWTVNEPEDLRRVQCMGFDVVVTDYPTRALEVYVG</sequence>
<dbReference type="eggNOG" id="COG0584">
    <property type="taxonomic scope" value="Bacteria"/>
</dbReference>
<evidence type="ECO:0000313" key="2">
    <source>
        <dbReference type="EMBL" id="KJE77514.1"/>
    </source>
</evidence>
<name>A0A0D8FX08_9ACTN</name>
<keyword evidence="2" id="KW-0378">Hydrolase</keyword>
<dbReference type="PANTHER" id="PTHR46211">
    <property type="entry name" value="GLYCEROPHOSPHORYL DIESTER PHOSPHODIESTERASE"/>
    <property type="match status" value="1"/>
</dbReference>
<dbReference type="STRING" id="1121877.FEAC_06220"/>
<dbReference type="GO" id="GO:0006629">
    <property type="term" value="P:lipid metabolic process"/>
    <property type="evidence" value="ECO:0007669"/>
    <property type="project" value="InterPro"/>
</dbReference>
<dbReference type="InterPro" id="IPR030395">
    <property type="entry name" value="GP_PDE_dom"/>
</dbReference>
<dbReference type="PATRIC" id="fig|1121877.4.peg.666"/>
<organism evidence="2 3">
    <name type="scientific">Ferrimicrobium acidiphilum DSM 19497</name>
    <dbReference type="NCBI Taxonomy" id="1121877"/>
    <lineage>
        <taxon>Bacteria</taxon>
        <taxon>Bacillati</taxon>
        <taxon>Actinomycetota</taxon>
        <taxon>Acidimicrobiia</taxon>
        <taxon>Acidimicrobiales</taxon>
        <taxon>Acidimicrobiaceae</taxon>
        <taxon>Ferrimicrobium</taxon>
    </lineage>
</organism>